<organism evidence="1 2">
    <name type="scientific">Croceicoccus ponticola</name>
    <dbReference type="NCBI Taxonomy" id="2217664"/>
    <lineage>
        <taxon>Bacteria</taxon>
        <taxon>Pseudomonadati</taxon>
        <taxon>Pseudomonadota</taxon>
        <taxon>Alphaproteobacteria</taxon>
        <taxon>Sphingomonadales</taxon>
        <taxon>Erythrobacteraceae</taxon>
        <taxon>Croceicoccus</taxon>
    </lineage>
</organism>
<gene>
    <name evidence="1" type="ORF">EKN06_04695</name>
</gene>
<dbReference type="EMBL" id="RXOL01000001">
    <property type="protein sequence ID" value="RVQ69813.1"/>
    <property type="molecule type" value="Genomic_DNA"/>
</dbReference>
<reference evidence="1 2" key="1">
    <citation type="submission" date="2018-12" db="EMBL/GenBank/DDBJ databases">
        <title>Croceicoccus ponticola sp. nov., a lipolytic bacterium isolated from seawater.</title>
        <authorList>
            <person name="Yoon J.-H."/>
        </authorList>
    </citation>
    <scope>NUCLEOTIDE SEQUENCE [LARGE SCALE GENOMIC DNA]</scope>
    <source>
        <strain evidence="1 2">GM-16</strain>
    </source>
</reference>
<evidence type="ECO:0000313" key="1">
    <source>
        <dbReference type="EMBL" id="RVQ69813.1"/>
    </source>
</evidence>
<dbReference type="OrthoDB" id="211174at2"/>
<dbReference type="Proteomes" id="UP000283003">
    <property type="component" value="Unassembled WGS sequence"/>
</dbReference>
<dbReference type="NCBIfam" id="TIGR02117">
    <property type="entry name" value="chp_urease_rgn"/>
    <property type="match status" value="1"/>
</dbReference>
<name>A0A437H2X8_9SPHN</name>
<dbReference type="InterPro" id="IPR011727">
    <property type="entry name" value="CHP02117"/>
</dbReference>
<keyword evidence="2" id="KW-1185">Reference proteome</keyword>
<dbReference type="Pfam" id="PF09601">
    <property type="entry name" value="DUF2459"/>
    <property type="match status" value="1"/>
</dbReference>
<accession>A0A437H2X8</accession>
<proteinExistence type="predicted"/>
<protein>
    <submittedName>
        <fullName evidence="1">TIGR02117 family protein</fullName>
    </submittedName>
</protein>
<evidence type="ECO:0000313" key="2">
    <source>
        <dbReference type="Proteomes" id="UP000283003"/>
    </source>
</evidence>
<comment type="caution">
    <text evidence="1">The sequence shown here is derived from an EMBL/GenBank/DDBJ whole genome shotgun (WGS) entry which is preliminary data.</text>
</comment>
<dbReference type="AlphaFoldDB" id="A0A437H2X8"/>
<sequence length="229" mass="25679">MFGWLALIVGLYFLAGWVGSSIPANREFTESADGVEIIVGTNGVHTTIAMPLRNADMDWTRIFPPSDTANPWRNYTHVAIGWGERAVFLNTPTWGDLSPLTVLRVVSMGGDALYHVEHWVRPAPSPDFRTIRISRAQYRKLVRALLRDLPERTPTRAVYPGYTDQDVFYDARGTYTTYKTCNEWTGQTLRMAGIRTGAWTPFAGSVMKWVPPFDPAYVPDGAPDRVPGK</sequence>